<sequence length="72" mass="7335">MLGILGIITGYTIGGFKATSRAGREAARAVTRSAGGGQAFLEKHWASLLAAAVMAVLALQVLVGFDEAGGMR</sequence>
<name>A0A7W6WB40_9PROT</name>
<accession>A0A7W6WB40</accession>
<gene>
    <name evidence="2" type="ORF">GGD89_003572</name>
</gene>
<keyword evidence="1" id="KW-0812">Transmembrane</keyword>
<evidence type="ECO:0000313" key="3">
    <source>
        <dbReference type="Proteomes" id="UP000554286"/>
    </source>
</evidence>
<reference evidence="2 3" key="1">
    <citation type="submission" date="2020-08" db="EMBL/GenBank/DDBJ databases">
        <title>Genome sequencing of Purple Non-Sulfur Bacteria from various extreme environments.</title>
        <authorList>
            <person name="Mayer M."/>
        </authorList>
    </citation>
    <scope>NUCLEOTIDE SEQUENCE [LARGE SCALE GENOMIC DNA]</scope>
    <source>
        <strain evidence="2 3">JA131</strain>
    </source>
</reference>
<dbReference type="EMBL" id="JACIGK010000038">
    <property type="protein sequence ID" value="MBB4267920.1"/>
    <property type="molecule type" value="Genomic_DNA"/>
</dbReference>
<dbReference type="RefSeq" id="WP_184048154.1">
    <property type="nucleotide sequence ID" value="NZ_JACIGK010000038.1"/>
</dbReference>
<dbReference type="Proteomes" id="UP000554286">
    <property type="component" value="Unassembled WGS sequence"/>
</dbReference>
<comment type="caution">
    <text evidence="2">The sequence shown here is derived from an EMBL/GenBank/DDBJ whole genome shotgun (WGS) entry which is preliminary data.</text>
</comment>
<protein>
    <submittedName>
        <fullName evidence="2">Uncharacterized protein</fullName>
    </submittedName>
</protein>
<proteinExistence type="predicted"/>
<keyword evidence="1" id="KW-1133">Transmembrane helix</keyword>
<feature type="transmembrane region" description="Helical" evidence="1">
    <location>
        <begin position="45"/>
        <end position="65"/>
    </location>
</feature>
<dbReference type="AlphaFoldDB" id="A0A7W6WB40"/>
<evidence type="ECO:0000256" key="1">
    <source>
        <dbReference type="SAM" id="Phobius"/>
    </source>
</evidence>
<evidence type="ECO:0000313" key="2">
    <source>
        <dbReference type="EMBL" id="MBB4267920.1"/>
    </source>
</evidence>
<organism evidence="2 3">
    <name type="scientific">Roseospira visakhapatnamensis</name>
    <dbReference type="NCBI Taxonomy" id="390880"/>
    <lineage>
        <taxon>Bacteria</taxon>
        <taxon>Pseudomonadati</taxon>
        <taxon>Pseudomonadota</taxon>
        <taxon>Alphaproteobacteria</taxon>
        <taxon>Rhodospirillales</taxon>
        <taxon>Rhodospirillaceae</taxon>
        <taxon>Roseospira</taxon>
    </lineage>
</organism>
<keyword evidence="1" id="KW-0472">Membrane</keyword>
<keyword evidence="3" id="KW-1185">Reference proteome</keyword>